<accession>A0AAD9I6S3</accession>
<proteinExistence type="predicted"/>
<sequence length="181" mass="20246">MSTKRFLLAIFVFLVVTLGLASAANPQPWLRMRRPCFQHNAQEQLCSAGSSTETEVVDSAFTALLRSASPESLHQLLHEFFPKAFRQGVWPSEEEALKAVHRVNAALATNIARMAKRQNESNTTTTTPSTPLSGTTSTTTGTVRIELDGFRIDSDHLRLGVLSHCWYNAHHNSHRQRDSRF</sequence>
<feature type="chain" id="PRO_5042015751" evidence="2">
    <location>
        <begin position="24"/>
        <end position="181"/>
    </location>
</feature>
<feature type="signal peptide" evidence="2">
    <location>
        <begin position="1"/>
        <end position="23"/>
    </location>
</feature>
<evidence type="ECO:0000256" key="1">
    <source>
        <dbReference type="SAM" id="MobiDB-lite"/>
    </source>
</evidence>
<organism evidence="3 4">
    <name type="scientific">Phyllachora maydis</name>
    <dbReference type="NCBI Taxonomy" id="1825666"/>
    <lineage>
        <taxon>Eukaryota</taxon>
        <taxon>Fungi</taxon>
        <taxon>Dikarya</taxon>
        <taxon>Ascomycota</taxon>
        <taxon>Pezizomycotina</taxon>
        <taxon>Sordariomycetes</taxon>
        <taxon>Sordariomycetidae</taxon>
        <taxon>Phyllachorales</taxon>
        <taxon>Phyllachoraceae</taxon>
        <taxon>Phyllachora</taxon>
    </lineage>
</organism>
<feature type="region of interest" description="Disordered" evidence="1">
    <location>
        <begin position="114"/>
        <end position="140"/>
    </location>
</feature>
<evidence type="ECO:0000256" key="2">
    <source>
        <dbReference type="SAM" id="SignalP"/>
    </source>
</evidence>
<comment type="caution">
    <text evidence="3">The sequence shown here is derived from an EMBL/GenBank/DDBJ whole genome shotgun (WGS) entry which is preliminary data.</text>
</comment>
<name>A0AAD9I6S3_9PEZI</name>
<keyword evidence="2" id="KW-0732">Signal</keyword>
<reference evidence="3" key="1">
    <citation type="journal article" date="2023" name="Mol. Plant Microbe Interact.">
        <title>Elucidating the Obligate Nature and Biological Capacity of an Invasive Fungal Corn Pathogen.</title>
        <authorList>
            <person name="MacCready J.S."/>
            <person name="Roggenkamp E.M."/>
            <person name="Gdanetz K."/>
            <person name="Chilvers M.I."/>
        </authorList>
    </citation>
    <scope>NUCLEOTIDE SEQUENCE</scope>
    <source>
        <strain evidence="3">PM02</strain>
    </source>
</reference>
<keyword evidence="4" id="KW-1185">Reference proteome</keyword>
<dbReference type="EMBL" id="JAQQPM010000006">
    <property type="protein sequence ID" value="KAK2072246.1"/>
    <property type="molecule type" value="Genomic_DNA"/>
</dbReference>
<dbReference type="Proteomes" id="UP001217918">
    <property type="component" value="Unassembled WGS sequence"/>
</dbReference>
<dbReference type="AlphaFoldDB" id="A0AAD9I6S3"/>
<feature type="compositionally biased region" description="Low complexity" evidence="1">
    <location>
        <begin position="123"/>
        <end position="140"/>
    </location>
</feature>
<protein>
    <submittedName>
        <fullName evidence="3">Uncharacterized protein</fullName>
    </submittedName>
</protein>
<gene>
    <name evidence="3" type="ORF">P8C59_006614</name>
</gene>
<evidence type="ECO:0000313" key="3">
    <source>
        <dbReference type="EMBL" id="KAK2072246.1"/>
    </source>
</evidence>
<evidence type="ECO:0000313" key="4">
    <source>
        <dbReference type="Proteomes" id="UP001217918"/>
    </source>
</evidence>